<keyword evidence="1" id="KW-0812">Transmembrane</keyword>
<name>A9BC26_PROM4</name>
<keyword evidence="1" id="KW-0472">Membrane</keyword>
<accession>A9BC26</accession>
<dbReference type="EMBL" id="CP000878">
    <property type="protein sequence ID" value="ABX09388.1"/>
    <property type="molecule type" value="Genomic_DNA"/>
</dbReference>
<evidence type="ECO:0000313" key="3">
    <source>
        <dbReference type="Proteomes" id="UP000000788"/>
    </source>
</evidence>
<protein>
    <submittedName>
        <fullName evidence="2">Uncharacterized protein</fullName>
    </submittedName>
</protein>
<dbReference type="HOGENOM" id="CLU_3220588_0_0_3"/>
<reference evidence="2 3" key="1">
    <citation type="journal article" date="2007" name="PLoS Genet.">
        <title>Patterns and implications of gene gain and loss in the evolution of Prochlorococcus.</title>
        <authorList>
            <person name="Kettler G.C."/>
            <person name="Martiny A.C."/>
            <person name="Huang K."/>
            <person name="Zucker J."/>
            <person name="Coleman M.L."/>
            <person name="Rodrigue S."/>
            <person name="Chen F."/>
            <person name="Lapidus A."/>
            <person name="Ferriera S."/>
            <person name="Johnson J."/>
            <person name="Steglich C."/>
            <person name="Church G.M."/>
            <person name="Richardson P."/>
            <person name="Chisholm S.W."/>
        </authorList>
    </citation>
    <scope>NUCLEOTIDE SEQUENCE [LARGE SCALE GENOMIC DNA]</scope>
    <source>
        <strain evidence="3">MIT 9211</strain>
    </source>
</reference>
<evidence type="ECO:0000313" key="2">
    <source>
        <dbReference type="EMBL" id="ABX09388.1"/>
    </source>
</evidence>
<dbReference type="AlphaFoldDB" id="A9BC26"/>
<gene>
    <name evidence="2" type="ordered locus">P9211_14571</name>
</gene>
<sequence length="40" mass="4700">MEHNYLMNLAVPLVGIAPLFIFFILRPKKKTTKKWTRPVS</sequence>
<evidence type="ECO:0000256" key="1">
    <source>
        <dbReference type="SAM" id="Phobius"/>
    </source>
</evidence>
<keyword evidence="1" id="KW-1133">Transmembrane helix</keyword>
<dbReference type="KEGG" id="pmj:P9211_14571"/>
<organism evidence="2 3">
    <name type="scientific">Prochlorococcus marinus (strain MIT 9211)</name>
    <dbReference type="NCBI Taxonomy" id="93059"/>
    <lineage>
        <taxon>Bacteria</taxon>
        <taxon>Bacillati</taxon>
        <taxon>Cyanobacteriota</taxon>
        <taxon>Cyanophyceae</taxon>
        <taxon>Synechococcales</taxon>
        <taxon>Prochlorococcaceae</taxon>
        <taxon>Prochlorococcus</taxon>
    </lineage>
</organism>
<dbReference type="eggNOG" id="ENOG5032IKP">
    <property type="taxonomic scope" value="Bacteria"/>
</dbReference>
<proteinExistence type="predicted"/>
<dbReference type="Proteomes" id="UP000000788">
    <property type="component" value="Chromosome"/>
</dbReference>
<keyword evidence="3" id="KW-1185">Reference proteome</keyword>
<feature type="transmembrane region" description="Helical" evidence="1">
    <location>
        <begin position="6"/>
        <end position="25"/>
    </location>
</feature>